<proteinExistence type="predicted"/>
<name>A5N4X0_CLOK5</name>
<feature type="domain" description="Resolvase/invertase-type recombinase catalytic" evidence="1">
    <location>
        <begin position="1"/>
        <end position="70"/>
    </location>
</feature>
<organism evidence="2 3">
    <name type="scientific">Clostridium kluyveri (strain ATCC 8527 / DSM 555 / NBRC 12016 / NCIMB 10680 / K1)</name>
    <dbReference type="NCBI Taxonomy" id="431943"/>
    <lineage>
        <taxon>Bacteria</taxon>
        <taxon>Bacillati</taxon>
        <taxon>Bacillota</taxon>
        <taxon>Clostridia</taxon>
        <taxon>Eubacteriales</taxon>
        <taxon>Clostridiaceae</taxon>
        <taxon>Clostridium</taxon>
    </lineage>
</organism>
<dbReference type="Proteomes" id="UP000002411">
    <property type="component" value="Chromosome"/>
</dbReference>
<evidence type="ECO:0000259" key="1">
    <source>
        <dbReference type="PROSITE" id="PS51736"/>
    </source>
</evidence>
<dbReference type="HOGENOM" id="CLU_010686_9_0_9"/>
<dbReference type="InterPro" id="IPR006119">
    <property type="entry name" value="Resolv_N"/>
</dbReference>
<accession>A5N4X0</accession>
<evidence type="ECO:0000313" key="2">
    <source>
        <dbReference type="EMBL" id="EDK32351.1"/>
    </source>
</evidence>
<dbReference type="GO" id="GO:0000150">
    <property type="term" value="F:DNA strand exchange activity"/>
    <property type="evidence" value="ECO:0007669"/>
    <property type="project" value="InterPro"/>
</dbReference>
<gene>
    <name evidence="2" type="ordered locus">CKL_0297</name>
</gene>
<dbReference type="PROSITE" id="PS51736">
    <property type="entry name" value="RECOMBINASES_3"/>
    <property type="match status" value="1"/>
</dbReference>
<dbReference type="STRING" id="431943.CKL_0297"/>
<dbReference type="AlphaFoldDB" id="A5N4X0"/>
<reference evidence="2 3" key="1">
    <citation type="journal article" date="2008" name="Proc. Natl. Acad. Sci. U.S.A.">
        <title>The genome of Clostridium kluyveri, a strict anaerobe with unique metabolic features.</title>
        <authorList>
            <person name="Seedorf H."/>
            <person name="Fricke W.F."/>
            <person name="Veith B."/>
            <person name="Brueggemann H."/>
            <person name="Liesegang H."/>
            <person name="Strittmatter A."/>
            <person name="Miethke M."/>
            <person name="Buckel W."/>
            <person name="Hinderberger J."/>
            <person name="Li F."/>
            <person name="Hagemeier C."/>
            <person name="Thauer R.K."/>
            <person name="Gottschalk G."/>
        </authorList>
    </citation>
    <scope>NUCLEOTIDE SEQUENCE [LARGE SCALE GENOMIC DNA]</scope>
    <source>
        <strain evidence="3">ATCC 8527 / DSM 555 / NCIMB 10680</strain>
    </source>
</reference>
<dbReference type="eggNOG" id="COG1961">
    <property type="taxonomic scope" value="Bacteria"/>
</dbReference>
<sequence length="127" mass="14464">MQEWNIITKEIRADIKVLDMDLLDTTKNKDLLGNFISDLVLQVLSFVAENERKNIKQRQAEGIAILKAKNGGKGIGRPAAQYPNNFKEVHDKWRAGDITAVVAMKELGLKKNTFYKLVRKYSKVDCK</sequence>
<keyword evidence="3" id="KW-1185">Reference proteome</keyword>
<dbReference type="SUPFAM" id="SSF53041">
    <property type="entry name" value="Resolvase-like"/>
    <property type="match status" value="1"/>
</dbReference>
<dbReference type="EMBL" id="CP000673">
    <property type="protein sequence ID" value="EDK32351.1"/>
    <property type="molecule type" value="Genomic_DNA"/>
</dbReference>
<protein>
    <submittedName>
        <fullName evidence="2">Resolvase</fullName>
    </submittedName>
</protein>
<dbReference type="GO" id="GO:0003677">
    <property type="term" value="F:DNA binding"/>
    <property type="evidence" value="ECO:0007669"/>
    <property type="project" value="InterPro"/>
</dbReference>
<evidence type="ECO:0000313" key="3">
    <source>
        <dbReference type="Proteomes" id="UP000002411"/>
    </source>
</evidence>
<dbReference type="KEGG" id="ckl:CKL_0297"/>
<dbReference type="InterPro" id="IPR036162">
    <property type="entry name" value="Resolvase-like_N_sf"/>
</dbReference>